<comment type="caution">
    <text evidence="2">The sequence shown here is derived from an EMBL/GenBank/DDBJ whole genome shotgun (WGS) entry which is preliminary data.</text>
</comment>
<dbReference type="EMBL" id="JAENGP010000019">
    <property type="protein sequence ID" value="MBK1782385.1"/>
    <property type="molecule type" value="Genomic_DNA"/>
</dbReference>
<dbReference type="InterPro" id="IPR047640">
    <property type="entry name" value="RpiR-like"/>
</dbReference>
<proteinExistence type="predicted"/>
<dbReference type="PANTHER" id="PTHR30514">
    <property type="entry name" value="GLUCOKINASE"/>
    <property type="match status" value="1"/>
</dbReference>
<sequence>MPEINKQRAPLVHLSNSIAGLSEAASRVGQYILGNPEKVVRQTVAELAGFTHSGQASVVRLCRQLGFNGFSDFKLALMAELAATNQQSLTGKDNDESHSNALMQRLRYLSS</sequence>
<dbReference type="Proteomes" id="UP000635316">
    <property type="component" value="Unassembled WGS sequence"/>
</dbReference>
<evidence type="ECO:0000259" key="1">
    <source>
        <dbReference type="PROSITE" id="PS51071"/>
    </source>
</evidence>
<dbReference type="InterPro" id="IPR009057">
    <property type="entry name" value="Homeodomain-like_sf"/>
</dbReference>
<keyword evidence="3" id="KW-1185">Reference proteome</keyword>
<dbReference type="RefSeq" id="WP_200238929.1">
    <property type="nucleotide sequence ID" value="NZ_JAENGP010000019.1"/>
</dbReference>
<gene>
    <name evidence="2" type="ORF">JHL22_14305</name>
</gene>
<dbReference type="PROSITE" id="PS51071">
    <property type="entry name" value="HTH_RPIR"/>
    <property type="match status" value="1"/>
</dbReference>
<reference evidence="2 3" key="1">
    <citation type="submission" date="2020-12" db="EMBL/GenBank/DDBJ databases">
        <authorList>
            <person name="Lu T."/>
            <person name="Wang Q."/>
            <person name="Han X."/>
        </authorList>
    </citation>
    <scope>NUCLEOTIDE SEQUENCE [LARGE SCALE GENOMIC DNA]</scope>
    <source>
        <strain evidence="2 3">WQ 585</strain>
    </source>
</reference>
<accession>A0ABS1EH87</accession>
<dbReference type="InterPro" id="IPR036388">
    <property type="entry name" value="WH-like_DNA-bd_sf"/>
</dbReference>
<name>A0ABS1EH87_9BURK</name>
<dbReference type="PANTHER" id="PTHR30514:SF1">
    <property type="entry name" value="HTH-TYPE TRANSCRIPTIONAL REGULATOR HEXR-RELATED"/>
    <property type="match status" value="1"/>
</dbReference>
<dbReference type="Gene3D" id="1.10.10.10">
    <property type="entry name" value="Winged helix-like DNA-binding domain superfamily/Winged helix DNA-binding domain"/>
    <property type="match status" value="1"/>
</dbReference>
<evidence type="ECO:0000313" key="3">
    <source>
        <dbReference type="Proteomes" id="UP000635316"/>
    </source>
</evidence>
<feature type="domain" description="HTH rpiR-type" evidence="1">
    <location>
        <begin position="8"/>
        <end position="84"/>
    </location>
</feature>
<dbReference type="InterPro" id="IPR000281">
    <property type="entry name" value="HTH_RpiR"/>
</dbReference>
<protein>
    <submittedName>
        <fullName evidence="2">MurR/RpiR family transcriptional regulator</fullName>
    </submittedName>
</protein>
<dbReference type="SUPFAM" id="SSF46689">
    <property type="entry name" value="Homeodomain-like"/>
    <property type="match status" value="1"/>
</dbReference>
<dbReference type="Pfam" id="PF01418">
    <property type="entry name" value="HTH_6"/>
    <property type="match status" value="1"/>
</dbReference>
<evidence type="ECO:0000313" key="2">
    <source>
        <dbReference type="EMBL" id="MBK1782385.1"/>
    </source>
</evidence>
<organism evidence="2 3">
    <name type="scientific">Advenella mandrilli</name>
    <dbReference type="NCBI Taxonomy" id="2800330"/>
    <lineage>
        <taxon>Bacteria</taxon>
        <taxon>Pseudomonadati</taxon>
        <taxon>Pseudomonadota</taxon>
        <taxon>Betaproteobacteria</taxon>
        <taxon>Burkholderiales</taxon>
        <taxon>Alcaligenaceae</taxon>
    </lineage>
</organism>